<keyword evidence="2" id="KW-1185">Reference proteome</keyword>
<gene>
    <name evidence="1" type="ORF">H4696_008945</name>
</gene>
<dbReference type="Proteomes" id="UP000631670">
    <property type="component" value="Unassembled WGS sequence"/>
</dbReference>
<name>A0ABR9IFA4_9PSEU</name>
<comment type="caution">
    <text evidence="1">The sequence shown here is derived from an EMBL/GenBank/DDBJ whole genome shotgun (WGS) entry which is preliminary data.</text>
</comment>
<protein>
    <submittedName>
        <fullName evidence="1">Uncharacterized protein</fullName>
    </submittedName>
</protein>
<accession>A0ABR9IFA4</accession>
<organism evidence="1 2">
    <name type="scientific">Amycolatopsis lexingtonensis</name>
    <dbReference type="NCBI Taxonomy" id="218822"/>
    <lineage>
        <taxon>Bacteria</taxon>
        <taxon>Bacillati</taxon>
        <taxon>Actinomycetota</taxon>
        <taxon>Actinomycetes</taxon>
        <taxon>Pseudonocardiales</taxon>
        <taxon>Pseudonocardiaceae</taxon>
        <taxon>Amycolatopsis</taxon>
    </lineage>
</organism>
<proteinExistence type="predicted"/>
<dbReference type="EMBL" id="JADBEG010000001">
    <property type="protein sequence ID" value="MBE1501845.1"/>
    <property type="molecule type" value="Genomic_DNA"/>
</dbReference>
<evidence type="ECO:0000313" key="1">
    <source>
        <dbReference type="EMBL" id="MBE1501845.1"/>
    </source>
</evidence>
<dbReference type="RefSeq" id="WP_158104283.1">
    <property type="nucleotide sequence ID" value="NZ_JADBEG010000001.1"/>
</dbReference>
<sequence>MALGQGRIATPRLEILREDGAAGEIPLRRRGSVREFADVGLTRSAS</sequence>
<evidence type="ECO:0000313" key="2">
    <source>
        <dbReference type="Proteomes" id="UP000631670"/>
    </source>
</evidence>
<reference evidence="1 2" key="1">
    <citation type="submission" date="2020-10" db="EMBL/GenBank/DDBJ databases">
        <title>Sequencing the genomes of 1000 actinobacteria strains.</title>
        <authorList>
            <person name="Klenk H.-P."/>
        </authorList>
    </citation>
    <scope>NUCLEOTIDE SEQUENCE [LARGE SCALE GENOMIC DNA]</scope>
    <source>
        <strain evidence="1 2">DSM 44653</strain>
    </source>
</reference>